<accession>A0ABR3GHY7</accession>
<evidence type="ECO:0000256" key="9">
    <source>
        <dbReference type="ARBA" id="ARBA00033064"/>
    </source>
</evidence>
<organism evidence="12 13">
    <name type="scientific">Discina gigas</name>
    <dbReference type="NCBI Taxonomy" id="1032678"/>
    <lineage>
        <taxon>Eukaryota</taxon>
        <taxon>Fungi</taxon>
        <taxon>Dikarya</taxon>
        <taxon>Ascomycota</taxon>
        <taxon>Pezizomycotina</taxon>
        <taxon>Pezizomycetes</taxon>
        <taxon>Pezizales</taxon>
        <taxon>Discinaceae</taxon>
        <taxon>Discina</taxon>
    </lineage>
</organism>
<dbReference type="InterPro" id="IPR022419">
    <property type="entry name" value="Porphobilin_deaminase_cofac_BS"/>
</dbReference>
<dbReference type="HAMAP" id="MF_00260">
    <property type="entry name" value="Porphobil_deam"/>
    <property type="match status" value="1"/>
</dbReference>
<dbReference type="EMBL" id="JBBBZM010000071">
    <property type="protein sequence ID" value="KAL0635382.1"/>
    <property type="molecule type" value="Genomic_DNA"/>
</dbReference>
<dbReference type="CDD" id="cd13645">
    <property type="entry name" value="PBP2_HuPBGD_like"/>
    <property type="match status" value="1"/>
</dbReference>
<evidence type="ECO:0000256" key="2">
    <source>
        <dbReference type="ARBA" id="ARBA00004735"/>
    </source>
</evidence>
<dbReference type="InterPro" id="IPR000860">
    <property type="entry name" value="HemC"/>
</dbReference>
<gene>
    <name evidence="12" type="primary">HEM3</name>
    <name evidence="12" type="ORF">Q9L58_005680</name>
</gene>
<evidence type="ECO:0000256" key="3">
    <source>
        <dbReference type="ARBA" id="ARBA00005638"/>
    </source>
</evidence>
<dbReference type="Gene3D" id="3.40.190.10">
    <property type="entry name" value="Periplasmic binding protein-like II"/>
    <property type="match status" value="2"/>
</dbReference>
<protein>
    <recommendedName>
        <fullName evidence="4">hydroxymethylbilane synthase</fullName>
        <ecNumber evidence="4">2.5.1.61</ecNumber>
    </recommendedName>
    <alternativeName>
        <fullName evidence="9">Hydroxymethylbilane synthase</fullName>
    </alternativeName>
    <alternativeName>
        <fullName evidence="8">Pre-uroporphyrinogen synthase</fullName>
    </alternativeName>
</protein>
<dbReference type="PANTHER" id="PTHR11557:SF0">
    <property type="entry name" value="PORPHOBILINOGEN DEAMINASE"/>
    <property type="match status" value="1"/>
</dbReference>
<dbReference type="GO" id="GO:0004418">
    <property type="term" value="F:hydroxymethylbilane synthase activity"/>
    <property type="evidence" value="ECO:0007669"/>
    <property type="project" value="UniProtKB-EC"/>
</dbReference>
<dbReference type="Gene3D" id="3.30.160.40">
    <property type="entry name" value="Porphobilinogen deaminase, C-terminal domain"/>
    <property type="match status" value="1"/>
</dbReference>
<keyword evidence="13" id="KW-1185">Reference proteome</keyword>
<dbReference type="InterPro" id="IPR036803">
    <property type="entry name" value="Porphobilinogen_deaminase_C_sf"/>
</dbReference>
<keyword evidence="6" id="KW-0350">Heme biosynthesis</keyword>
<keyword evidence="7" id="KW-0627">Porphyrin biosynthesis</keyword>
<dbReference type="InterPro" id="IPR022418">
    <property type="entry name" value="Porphobilinogen_deaminase_C"/>
</dbReference>
<dbReference type="SUPFAM" id="SSF54782">
    <property type="entry name" value="Porphobilinogen deaminase (hydroxymethylbilane synthase), C-terminal domain"/>
    <property type="match status" value="1"/>
</dbReference>
<dbReference type="NCBIfam" id="TIGR00212">
    <property type="entry name" value="hemC"/>
    <property type="match status" value="1"/>
</dbReference>
<reference evidence="12 13" key="1">
    <citation type="submission" date="2024-02" db="EMBL/GenBank/DDBJ databases">
        <title>Discinaceae phylogenomics.</title>
        <authorList>
            <person name="Dirks A.C."/>
            <person name="James T.Y."/>
        </authorList>
    </citation>
    <scope>NUCLEOTIDE SEQUENCE [LARGE SCALE GENOMIC DNA]</scope>
    <source>
        <strain evidence="12 13">ACD0624</strain>
    </source>
</reference>
<dbReference type="PROSITE" id="PS00533">
    <property type="entry name" value="PORPHOBILINOGEN_DEAM"/>
    <property type="match status" value="1"/>
</dbReference>
<evidence type="ECO:0000259" key="10">
    <source>
        <dbReference type="Pfam" id="PF01379"/>
    </source>
</evidence>
<evidence type="ECO:0000256" key="7">
    <source>
        <dbReference type="ARBA" id="ARBA00023244"/>
    </source>
</evidence>
<dbReference type="SUPFAM" id="SSF53850">
    <property type="entry name" value="Periplasmic binding protein-like II"/>
    <property type="match status" value="1"/>
</dbReference>
<evidence type="ECO:0000256" key="1">
    <source>
        <dbReference type="ARBA" id="ARBA00001916"/>
    </source>
</evidence>
<evidence type="ECO:0000256" key="5">
    <source>
        <dbReference type="ARBA" id="ARBA00022679"/>
    </source>
</evidence>
<keyword evidence="5 12" id="KW-0808">Transferase</keyword>
<evidence type="ECO:0000256" key="4">
    <source>
        <dbReference type="ARBA" id="ARBA00012655"/>
    </source>
</evidence>
<dbReference type="PIRSF" id="PIRSF001438">
    <property type="entry name" value="4pyrrol_synth_OHMeBilane_synth"/>
    <property type="match status" value="1"/>
</dbReference>
<feature type="domain" description="Porphobilinogen deaminase C-terminal" evidence="11">
    <location>
        <begin position="246"/>
        <end position="321"/>
    </location>
</feature>
<evidence type="ECO:0000313" key="13">
    <source>
        <dbReference type="Proteomes" id="UP001447188"/>
    </source>
</evidence>
<feature type="domain" description="Porphobilinogen deaminase N-terminal" evidence="10">
    <location>
        <begin position="21"/>
        <end position="231"/>
    </location>
</feature>
<name>A0ABR3GHY7_9PEZI</name>
<dbReference type="Proteomes" id="UP001447188">
    <property type="component" value="Unassembled WGS sequence"/>
</dbReference>
<dbReference type="Pfam" id="PF01379">
    <property type="entry name" value="Porphobil_deam"/>
    <property type="match status" value="1"/>
</dbReference>
<evidence type="ECO:0000313" key="12">
    <source>
        <dbReference type="EMBL" id="KAL0635382.1"/>
    </source>
</evidence>
<evidence type="ECO:0000256" key="6">
    <source>
        <dbReference type="ARBA" id="ARBA00023133"/>
    </source>
</evidence>
<evidence type="ECO:0000259" key="11">
    <source>
        <dbReference type="Pfam" id="PF03900"/>
    </source>
</evidence>
<comment type="pathway">
    <text evidence="2">Porphyrin-containing compound metabolism; protoporphyrin-IX biosynthesis; coproporphyrinogen-III from 5-aminolevulinate: step 2/4.</text>
</comment>
<dbReference type="EC" id="2.5.1.61" evidence="4"/>
<dbReference type="PRINTS" id="PR00151">
    <property type="entry name" value="PORPHBDMNASE"/>
</dbReference>
<evidence type="ECO:0000256" key="8">
    <source>
        <dbReference type="ARBA" id="ARBA00030685"/>
    </source>
</evidence>
<comment type="cofactor">
    <cofactor evidence="1">
        <name>dipyrromethane</name>
        <dbReference type="ChEBI" id="CHEBI:60342"/>
    </cofactor>
</comment>
<sequence>MSTASLPPTGPPPPSTPRKIIYIGSRASKLALIQTNIVRDALVAAHPELNFEIISMTTAGDNNQTKPLHQFGAKALWTEELEVLLLDYRLDMIVHSLKDMPTKLPTGCKIGAILEREDPRDALVMKAGSPHKSLDDLPAGSVVGTSSVRRSSQIAKQYPELKFADVRGNVLTRLSKLDAPDSPYACLILASAGLLRLNLEDRITAPITSPTLLHAVGQGALGVEIRDTDPSATALLAPLCHVRTTLSCTAERSLLRTLEGGCSVPIGVETEFVEGLENVIRMRATVLSLDGRTSVLVEEEMSISGEEDADEFGRVVAQALIEKGAREILDVINLNRSIVDA</sequence>
<dbReference type="PANTHER" id="PTHR11557">
    <property type="entry name" value="PORPHOBILINOGEN DEAMINASE"/>
    <property type="match status" value="1"/>
</dbReference>
<comment type="caution">
    <text evidence="12">The sequence shown here is derived from an EMBL/GenBank/DDBJ whole genome shotgun (WGS) entry which is preliminary data.</text>
</comment>
<proteinExistence type="inferred from homology"/>
<dbReference type="Pfam" id="PF03900">
    <property type="entry name" value="Porphobil_deamC"/>
    <property type="match status" value="1"/>
</dbReference>
<dbReference type="InterPro" id="IPR022417">
    <property type="entry name" value="Porphobilin_deaminase_N"/>
</dbReference>
<comment type="similarity">
    <text evidence="3">Belongs to the HMBS family.</text>
</comment>